<dbReference type="InterPro" id="IPR053194">
    <property type="entry name" value="tRNA_methyltr_O"/>
</dbReference>
<dbReference type="Pfam" id="PF02663">
    <property type="entry name" value="FmdE"/>
    <property type="match status" value="1"/>
</dbReference>
<proteinExistence type="predicted"/>
<protein>
    <recommendedName>
        <fullName evidence="1">Formylmethanofuran dehydrogenase subunit E domain-containing protein</fullName>
    </recommendedName>
</protein>
<dbReference type="Gene3D" id="3.30.1330.130">
    <property type="match status" value="1"/>
</dbReference>
<gene>
    <name evidence="2" type="ORF">EPICR_90019</name>
</gene>
<name>A0A484HJY3_9BACT</name>
<feature type="domain" description="Formylmethanofuran dehydrogenase subunit E" evidence="1">
    <location>
        <begin position="21"/>
        <end position="156"/>
    </location>
</feature>
<dbReference type="PANTHER" id="PTHR39418">
    <property type="entry name" value="DEHYDROGENASE-RELATED"/>
    <property type="match status" value="1"/>
</dbReference>
<dbReference type="AlphaFoldDB" id="A0A484HJY3"/>
<sequence>MKHSKTGARDLPPDLLSCVEFHGHLCPGLIYGYRVAKEARKLLGAARSHDEEIVAEPENASCAVDALQIILGTTPGKGNLIIKDHGKNAYTIFSRPAGKGFRFSRKTGYVYEGERPDEFRTLEKATREKTAGEKELRRQKELKARDLALKPFDHIFSTREVDFSPPPHAELAPSKACARCGEMTMESRMTREEGRGMVCAPCAKTNRNG</sequence>
<evidence type="ECO:0000313" key="2">
    <source>
        <dbReference type="EMBL" id="VEN75424.1"/>
    </source>
</evidence>
<evidence type="ECO:0000259" key="1">
    <source>
        <dbReference type="Pfam" id="PF02663"/>
    </source>
</evidence>
<dbReference type="InterPro" id="IPR026328">
    <property type="entry name" value="FmdE"/>
</dbReference>
<dbReference type="PANTHER" id="PTHR39418:SF1">
    <property type="entry name" value="DEHYDROGENASE"/>
    <property type="match status" value="1"/>
</dbReference>
<dbReference type="EMBL" id="CAACVI010000052">
    <property type="protein sequence ID" value="VEN75424.1"/>
    <property type="molecule type" value="Genomic_DNA"/>
</dbReference>
<organism evidence="2">
    <name type="scientific">uncultured Desulfobacteraceae bacterium</name>
    <dbReference type="NCBI Taxonomy" id="218296"/>
    <lineage>
        <taxon>Bacteria</taxon>
        <taxon>Pseudomonadati</taxon>
        <taxon>Thermodesulfobacteriota</taxon>
        <taxon>Desulfobacteria</taxon>
        <taxon>Desulfobacterales</taxon>
        <taxon>Desulfobacteraceae</taxon>
        <taxon>environmental samples</taxon>
    </lineage>
</organism>
<dbReference type="SUPFAM" id="SSF143555">
    <property type="entry name" value="FwdE-like"/>
    <property type="match status" value="1"/>
</dbReference>
<reference evidence="2" key="1">
    <citation type="submission" date="2019-01" db="EMBL/GenBank/DDBJ databases">
        <authorList>
            <consortium name="Genoscope - CEA"/>
            <person name="William W."/>
        </authorList>
    </citation>
    <scope>NUCLEOTIDE SEQUENCE</scope>
    <source>
        <strain evidence="2">CR-1</strain>
    </source>
</reference>
<accession>A0A484HJY3</accession>
<dbReference type="PIRSF" id="PIRSF006578">
    <property type="entry name" value="FwdE"/>
    <property type="match status" value="1"/>
</dbReference>
<dbReference type="InterPro" id="IPR003814">
    <property type="entry name" value="FmdEsu_dom"/>
</dbReference>